<gene>
    <name evidence="1" type="ORF">MPUL_51150</name>
</gene>
<evidence type="ECO:0000313" key="2">
    <source>
        <dbReference type="Proteomes" id="UP000467252"/>
    </source>
</evidence>
<sequence length="139" mass="15664">MIARPLNWLSARLIAAGLLSRPCDMTLEVRGRRTGRVVRLPVVVADYGGARYLVSMLGENANWVRNVRAADGRAVLRRRGIEHVHLEEVAAPERAPILRRYLEIAPGARPHFPVDMRSPLTEYERIASLYPVFRVVDNG</sequence>
<dbReference type="InterPro" id="IPR004378">
    <property type="entry name" value="F420H2_quin_Rdtase"/>
</dbReference>
<evidence type="ECO:0000313" key="1">
    <source>
        <dbReference type="EMBL" id="BBY83957.1"/>
    </source>
</evidence>
<evidence type="ECO:0008006" key="3">
    <source>
        <dbReference type="Google" id="ProtNLM"/>
    </source>
</evidence>
<protein>
    <recommendedName>
        <fullName evidence="3">Nitroreductase</fullName>
    </recommendedName>
</protein>
<dbReference type="InterPro" id="IPR012349">
    <property type="entry name" value="Split_barrel_FMN-bd"/>
</dbReference>
<name>A0A7I7URG6_MYCPV</name>
<dbReference type="Proteomes" id="UP000467252">
    <property type="component" value="Chromosome"/>
</dbReference>
<dbReference type="Pfam" id="PF04075">
    <property type="entry name" value="F420H2_quin_red"/>
    <property type="match status" value="1"/>
</dbReference>
<reference evidence="1 2" key="1">
    <citation type="journal article" date="2019" name="Emerg. Microbes Infect.">
        <title>Comprehensive subspecies identification of 175 nontuberculous mycobacteria species based on 7547 genomic profiles.</title>
        <authorList>
            <person name="Matsumoto Y."/>
            <person name="Kinjo T."/>
            <person name="Motooka D."/>
            <person name="Nabeya D."/>
            <person name="Jung N."/>
            <person name="Uechi K."/>
            <person name="Horii T."/>
            <person name="Iida T."/>
            <person name="Fujita J."/>
            <person name="Nakamura S."/>
        </authorList>
    </citation>
    <scope>NUCLEOTIDE SEQUENCE [LARGE SCALE GENOMIC DNA]</scope>
    <source>
        <strain evidence="1 2">JCM 6370</strain>
    </source>
</reference>
<keyword evidence="2" id="KW-1185">Reference proteome</keyword>
<proteinExistence type="predicted"/>
<dbReference type="EMBL" id="AP022599">
    <property type="protein sequence ID" value="BBY83957.1"/>
    <property type="molecule type" value="Genomic_DNA"/>
</dbReference>
<dbReference type="Gene3D" id="2.30.110.10">
    <property type="entry name" value="Electron Transport, Fmn-binding Protein, Chain A"/>
    <property type="match status" value="1"/>
</dbReference>
<dbReference type="GO" id="GO:0016491">
    <property type="term" value="F:oxidoreductase activity"/>
    <property type="evidence" value="ECO:0007669"/>
    <property type="project" value="InterPro"/>
</dbReference>
<organism evidence="1 2">
    <name type="scientific">Mycolicibacterium pulveris</name>
    <name type="common">Mycobacterium pulveris</name>
    <dbReference type="NCBI Taxonomy" id="36813"/>
    <lineage>
        <taxon>Bacteria</taxon>
        <taxon>Bacillati</taxon>
        <taxon>Actinomycetota</taxon>
        <taxon>Actinomycetes</taxon>
        <taxon>Mycobacteriales</taxon>
        <taxon>Mycobacteriaceae</taxon>
        <taxon>Mycolicibacterium</taxon>
    </lineage>
</organism>
<accession>A0A7I7URG6</accession>
<dbReference type="AlphaFoldDB" id="A0A7I7URG6"/>